<dbReference type="InterPro" id="IPR006094">
    <property type="entry name" value="Oxid_FAD_bind_N"/>
</dbReference>
<dbReference type="PANTHER" id="PTHR42973:SF53">
    <property type="entry name" value="FAD-BINDING PCMH-TYPE DOMAIN-CONTAINING PROTEIN-RELATED"/>
    <property type="match status" value="1"/>
</dbReference>
<evidence type="ECO:0000259" key="6">
    <source>
        <dbReference type="PROSITE" id="PS51387"/>
    </source>
</evidence>
<reference evidence="7 8" key="1">
    <citation type="submission" date="2024-04" db="EMBL/GenBank/DDBJ databases">
        <title>Phyllosticta paracitricarpa is synonymous to the EU quarantine fungus P. citricarpa based on phylogenomic analyses.</title>
        <authorList>
            <consortium name="Lawrence Berkeley National Laboratory"/>
            <person name="Van Ingen-Buijs V.A."/>
            <person name="Van Westerhoven A.C."/>
            <person name="Haridas S."/>
            <person name="Skiadas P."/>
            <person name="Martin F."/>
            <person name="Groenewald J.Z."/>
            <person name="Crous P.W."/>
            <person name="Seidl M.F."/>
        </authorList>
    </citation>
    <scope>NUCLEOTIDE SEQUENCE [LARGE SCALE GENOMIC DNA]</scope>
    <source>
        <strain evidence="7 8">CBS 123374</strain>
    </source>
</reference>
<keyword evidence="4" id="KW-0560">Oxidoreductase</keyword>
<dbReference type="Gene3D" id="3.30.465.10">
    <property type="match status" value="1"/>
</dbReference>
<dbReference type="PROSITE" id="PS51387">
    <property type="entry name" value="FAD_PCMH"/>
    <property type="match status" value="1"/>
</dbReference>
<feature type="chain" id="PRO_5047325033" evidence="5">
    <location>
        <begin position="25"/>
        <end position="514"/>
    </location>
</feature>
<dbReference type="EMBL" id="JBBWRZ010000007">
    <property type="protein sequence ID" value="KAK8232171.1"/>
    <property type="molecule type" value="Genomic_DNA"/>
</dbReference>
<feature type="signal peptide" evidence="5">
    <location>
        <begin position="1"/>
        <end position="24"/>
    </location>
</feature>
<accession>A0ABR1YLK9</accession>
<proteinExistence type="inferred from homology"/>
<evidence type="ECO:0000256" key="4">
    <source>
        <dbReference type="ARBA" id="ARBA00023002"/>
    </source>
</evidence>
<evidence type="ECO:0000313" key="7">
    <source>
        <dbReference type="EMBL" id="KAK8232171.1"/>
    </source>
</evidence>
<dbReference type="InterPro" id="IPR036318">
    <property type="entry name" value="FAD-bd_PCMH-like_sf"/>
</dbReference>
<dbReference type="InterPro" id="IPR050416">
    <property type="entry name" value="FAD-linked_Oxidoreductase"/>
</dbReference>
<evidence type="ECO:0000256" key="2">
    <source>
        <dbReference type="ARBA" id="ARBA00022630"/>
    </source>
</evidence>
<keyword evidence="2" id="KW-0285">Flavoprotein</keyword>
<dbReference type="Proteomes" id="UP001492380">
    <property type="component" value="Unassembled WGS sequence"/>
</dbReference>
<evidence type="ECO:0000256" key="1">
    <source>
        <dbReference type="ARBA" id="ARBA00005466"/>
    </source>
</evidence>
<gene>
    <name evidence="7" type="ORF">HDK90DRAFT_489402</name>
</gene>
<name>A0ABR1YLK9_9PEZI</name>
<feature type="domain" description="FAD-binding PCMH-type" evidence="6">
    <location>
        <begin position="62"/>
        <end position="237"/>
    </location>
</feature>
<keyword evidence="3" id="KW-0274">FAD</keyword>
<comment type="similarity">
    <text evidence="1">Belongs to the oxygen-dependent FAD-linked oxidoreductase family.</text>
</comment>
<comment type="caution">
    <text evidence="7">The sequence shown here is derived from an EMBL/GenBank/DDBJ whole genome shotgun (WGS) entry which is preliminary data.</text>
</comment>
<dbReference type="InterPro" id="IPR016166">
    <property type="entry name" value="FAD-bd_PCMH"/>
</dbReference>
<dbReference type="InterPro" id="IPR016169">
    <property type="entry name" value="FAD-bd_PCMH_sub2"/>
</dbReference>
<keyword evidence="8" id="KW-1185">Reference proteome</keyword>
<keyword evidence="5" id="KW-0732">Signal</keyword>
<dbReference type="SUPFAM" id="SSF56176">
    <property type="entry name" value="FAD-binding/transporter-associated domain-like"/>
    <property type="match status" value="1"/>
</dbReference>
<dbReference type="Pfam" id="PF01565">
    <property type="entry name" value="FAD_binding_4"/>
    <property type="match status" value="1"/>
</dbReference>
<evidence type="ECO:0000256" key="5">
    <source>
        <dbReference type="SAM" id="SignalP"/>
    </source>
</evidence>
<protein>
    <submittedName>
        <fullName evidence="7">FAD binding domain-containing protein</fullName>
    </submittedName>
</protein>
<sequence>MRTSLWVQVAFSAFAVTGERATEADPTFCCDALKAAGLQDITHYPDAAAYAARQEAYYNPLARLKPACIIQPNRAEEVSTIVKMLVKANKTQPCQFAIRAGGQTIREGAANIDGGVTIDLGFMNSTTYFAENKTAAVQPGARWGTVFRALDKADVASAGGRAASVGVGGLVLGGGNSFYSARKGLVCDNVQNFEVVLANGDIVHANSESNSDLFQVLKGGANNFGVVTRIDLKTFEREPIWGGVVAYPVDTADLHTKALVNFGEKLADDPYASAIVILLFESHIGFPMVGNAYEYTKPIERPPPIFDEFLAIPGNFSSSMRTTNMTDLTEELEKPKGFRWKFLTLTFQNDERILKKATELFHYIIETVGDRDELHLSPMFQPLPISFTKHSVANGGNILGLDRFSENNILFLYVIGWMKKENDEFMHKISEQYIEDLDSYAKSIGKSNPYIYLPYADPTQDPLSTYGSANILKMRAAAAKYDPEGVFQTMVPGGFKLSKVQIPEDHDYLQHDEL</sequence>
<dbReference type="PANTHER" id="PTHR42973">
    <property type="entry name" value="BINDING OXIDOREDUCTASE, PUTATIVE (AFU_ORTHOLOGUE AFUA_1G17690)-RELATED"/>
    <property type="match status" value="1"/>
</dbReference>
<evidence type="ECO:0000313" key="8">
    <source>
        <dbReference type="Proteomes" id="UP001492380"/>
    </source>
</evidence>
<organism evidence="7 8">
    <name type="scientific">Phyllosticta capitalensis</name>
    <dbReference type="NCBI Taxonomy" id="121624"/>
    <lineage>
        <taxon>Eukaryota</taxon>
        <taxon>Fungi</taxon>
        <taxon>Dikarya</taxon>
        <taxon>Ascomycota</taxon>
        <taxon>Pezizomycotina</taxon>
        <taxon>Dothideomycetes</taxon>
        <taxon>Dothideomycetes incertae sedis</taxon>
        <taxon>Botryosphaeriales</taxon>
        <taxon>Phyllostictaceae</taxon>
        <taxon>Phyllosticta</taxon>
    </lineage>
</organism>
<evidence type="ECO:0000256" key="3">
    <source>
        <dbReference type="ARBA" id="ARBA00022827"/>
    </source>
</evidence>